<dbReference type="GeneID" id="24439220"/>
<proteinExistence type="predicted"/>
<dbReference type="Proteomes" id="UP000009168">
    <property type="component" value="Unassembled WGS sequence"/>
</dbReference>
<keyword evidence="2" id="KW-1185">Reference proteome</keyword>
<evidence type="ECO:0000313" key="2">
    <source>
        <dbReference type="Proteomes" id="UP000009168"/>
    </source>
</evidence>
<dbReference type="RefSeq" id="XP_012654510.1">
    <property type="nucleotide sequence ID" value="XM_012799056.1"/>
</dbReference>
<evidence type="ECO:0000313" key="1">
    <source>
        <dbReference type="EMBL" id="EWS72943.1"/>
    </source>
</evidence>
<protein>
    <submittedName>
        <fullName evidence="1">Uncharacterized protein</fullName>
    </submittedName>
</protein>
<dbReference type="KEGG" id="tet:TTHERM_000486238"/>
<name>W7X979_TETTS</name>
<dbReference type="EMBL" id="GG662587">
    <property type="protein sequence ID" value="EWS72943.1"/>
    <property type="molecule type" value="Genomic_DNA"/>
</dbReference>
<dbReference type="InParanoid" id="W7X979"/>
<reference evidence="2" key="1">
    <citation type="journal article" date="2006" name="PLoS Biol.">
        <title>Macronuclear genome sequence of the ciliate Tetrahymena thermophila, a model eukaryote.</title>
        <authorList>
            <person name="Eisen J.A."/>
            <person name="Coyne R.S."/>
            <person name="Wu M."/>
            <person name="Wu D."/>
            <person name="Thiagarajan M."/>
            <person name="Wortman J.R."/>
            <person name="Badger J.H."/>
            <person name="Ren Q."/>
            <person name="Amedeo P."/>
            <person name="Jones K.M."/>
            <person name="Tallon L.J."/>
            <person name="Delcher A.L."/>
            <person name="Salzberg S.L."/>
            <person name="Silva J.C."/>
            <person name="Haas B.J."/>
            <person name="Majoros W.H."/>
            <person name="Farzad M."/>
            <person name="Carlton J.M."/>
            <person name="Smith R.K. Jr."/>
            <person name="Garg J."/>
            <person name="Pearlman R.E."/>
            <person name="Karrer K.M."/>
            <person name="Sun L."/>
            <person name="Manning G."/>
            <person name="Elde N.C."/>
            <person name="Turkewitz A.P."/>
            <person name="Asai D.J."/>
            <person name="Wilkes D.E."/>
            <person name="Wang Y."/>
            <person name="Cai H."/>
            <person name="Collins K."/>
            <person name="Stewart B.A."/>
            <person name="Lee S.R."/>
            <person name="Wilamowska K."/>
            <person name="Weinberg Z."/>
            <person name="Ruzzo W.L."/>
            <person name="Wloga D."/>
            <person name="Gaertig J."/>
            <person name="Frankel J."/>
            <person name="Tsao C.-C."/>
            <person name="Gorovsky M.A."/>
            <person name="Keeling P.J."/>
            <person name="Waller R.F."/>
            <person name="Patron N.J."/>
            <person name="Cherry J.M."/>
            <person name="Stover N.A."/>
            <person name="Krieger C.J."/>
            <person name="del Toro C."/>
            <person name="Ryder H.F."/>
            <person name="Williamson S.C."/>
            <person name="Barbeau R.A."/>
            <person name="Hamilton E.P."/>
            <person name="Orias E."/>
        </authorList>
    </citation>
    <scope>NUCLEOTIDE SEQUENCE [LARGE SCALE GENOMIC DNA]</scope>
    <source>
        <strain evidence="2">SB210</strain>
    </source>
</reference>
<gene>
    <name evidence="1" type="ORF">TTHERM_000486238</name>
</gene>
<accession>W7X979</accession>
<dbReference type="AlphaFoldDB" id="W7X979"/>
<sequence>MFCQIETLNSFNQDSQDSKIKNLSLKKVTNPRNILKLKGKEPIIYHLKHLFHFLQELILSKKINLQLPFKEAKMLKNKKKSVSEFLFLHFKKKWKKKRHT</sequence>
<organism evidence="1 2">
    <name type="scientific">Tetrahymena thermophila (strain SB210)</name>
    <dbReference type="NCBI Taxonomy" id="312017"/>
    <lineage>
        <taxon>Eukaryota</taxon>
        <taxon>Sar</taxon>
        <taxon>Alveolata</taxon>
        <taxon>Ciliophora</taxon>
        <taxon>Intramacronucleata</taxon>
        <taxon>Oligohymenophorea</taxon>
        <taxon>Hymenostomatida</taxon>
        <taxon>Tetrahymenina</taxon>
        <taxon>Tetrahymenidae</taxon>
        <taxon>Tetrahymena</taxon>
    </lineage>
</organism>